<dbReference type="InterPro" id="IPR050951">
    <property type="entry name" value="Retrovirus_Pol_polyprotein"/>
</dbReference>
<dbReference type="InterPro" id="IPR043502">
    <property type="entry name" value="DNA/RNA_pol_sf"/>
</dbReference>
<keyword evidence="4" id="KW-1185">Reference proteome</keyword>
<dbReference type="PANTHER" id="PTHR37984:SF5">
    <property type="entry name" value="PROTEIN NYNRIN-LIKE"/>
    <property type="match status" value="1"/>
</dbReference>
<dbReference type="KEGG" id="ssl:SS1G_00286"/>
<protein>
    <recommendedName>
        <fullName evidence="2">Reverse transcriptase/retrotransposon-derived protein RNase H-like domain-containing protein</fullName>
    </recommendedName>
</protein>
<keyword evidence="1" id="KW-0511">Multifunctional enzyme</keyword>
<dbReference type="Gene3D" id="3.10.10.10">
    <property type="entry name" value="HIV Type 1 Reverse Transcriptase, subunit A, domain 1"/>
    <property type="match status" value="1"/>
</dbReference>
<name>A7E4R4_SCLS1</name>
<organism evidence="3 4">
    <name type="scientific">Sclerotinia sclerotiorum (strain ATCC 18683 / 1980 / Ss-1)</name>
    <name type="common">White mold</name>
    <name type="synonym">Whetzelinia sclerotiorum</name>
    <dbReference type="NCBI Taxonomy" id="665079"/>
    <lineage>
        <taxon>Eukaryota</taxon>
        <taxon>Fungi</taxon>
        <taxon>Dikarya</taxon>
        <taxon>Ascomycota</taxon>
        <taxon>Pezizomycotina</taxon>
        <taxon>Leotiomycetes</taxon>
        <taxon>Helotiales</taxon>
        <taxon>Sclerotiniaceae</taxon>
        <taxon>Sclerotinia</taxon>
    </lineage>
</organism>
<evidence type="ECO:0000259" key="2">
    <source>
        <dbReference type="Pfam" id="PF17919"/>
    </source>
</evidence>
<dbReference type="AlphaFoldDB" id="A7E4R4"/>
<dbReference type="OMA" id="EWKIIIA"/>
<accession>A7E4R4</accession>
<reference evidence="4" key="1">
    <citation type="journal article" date="2011" name="PLoS Genet.">
        <title>Genomic analysis of the necrotrophic fungal pathogens Sclerotinia sclerotiorum and Botrytis cinerea.</title>
        <authorList>
            <person name="Amselem J."/>
            <person name="Cuomo C.A."/>
            <person name="van Kan J.A."/>
            <person name="Viaud M."/>
            <person name="Benito E.P."/>
            <person name="Couloux A."/>
            <person name="Coutinho P.M."/>
            <person name="de Vries R.P."/>
            <person name="Dyer P.S."/>
            <person name="Fillinger S."/>
            <person name="Fournier E."/>
            <person name="Gout L."/>
            <person name="Hahn M."/>
            <person name="Kohn L."/>
            <person name="Lapalu N."/>
            <person name="Plummer K.M."/>
            <person name="Pradier J.M."/>
            <person name="Quevillon E."/>
            <person name="Sharon A."/>
            <person name="Simon A."/>
            <person name="ten Have A."/>
            <person name="Tudzynski B."/>
            <person name="Tudzynski P."/>
            <person name="Wincker P."/>
            <person name="Andrew M."/>
            <person name="Anthouard V."/>
            <person name="Beever R.E."/>
            <person name="Beffa R."/>
            <person name="Benoit I."/>
            <person name="Bouzid O."/>
            <person name="Brault B."/>
            <person name="Chen Z."/>
            <person name="Choquer M."/>
            <person name="Collemare J."/>
            <person name="Cotton P."/>
            <person name="Danchin E.G."/>
            <person name="Da Silva C."/>
            <person name="Gautier A."/>
            <person name="Giraud C."/>
            <person name="Giraud T."/>
            <person name="Gonzalez C."/>
            <person name="Grossetete S."/>
            <person name="Guldener U."/>
            <person name="Henrissat B."/>
            <person name="Howlett B.J."/>
            <person name="Kodira C."/>
            <person name="Kretschmer M."/>
            <person name="Lappartient A."/>
            <person name="Leroch M."/>
            <person name="Levis C."/>
            <person name="Mauceli E."/>
            <person name="Neuveglise C."/>
            <person name="Oeser B."/>
            <person name="Pearson M."/>
            <person name="Poulain J."/>
            <person name="Poussereau N."/>
            <person name="Quesneville H."/>
            <person name="Rascle C."/>
            <person name="Schumacher J."/>
            <person name="Segurens B."/>
            <person name="Sexton A."/>
            <person name="Silva E."/>
            <person name="Sirven C."/>
            <person name="Soanes D.M."/>
            <person name="Talbot N.J."/>
            <person name="Templeton M."/>
            <person name="Yandava C."/>
            <person name="Yarden O."/>
            <person name="Zeng Q."/>
            <person name="Rollins J.A."/>
            <person name="Lebrun M.H."/>
            <person name="Dickman M."/>
        </authorList>
    </citation>
    <scope>NUCLEOTIDE SEQUENCE [LARGE SCALE GENOMIC DNA]</scope>
    <source>
        <strain evidence="4">ATCC 18683 / 1980 / Ss-1</strain>
    </source>
</reference>
<dbReference type="Proteomes" id="UP000001312">
    <property type="component" value="Unassembled WGS sequence"/>
</dbReference>
<dbReference type="RefSeq" id="XP_001598200.1">
    <property type="nucleotide sequence ID" value="XM_001598150.1"/>
</dbReference>
<dbReference type="Pfam" id="PF17919">
    <property type="entry name" value="RT_RNaseH_2"/>
    <property type="match status" value="1"/>
</dbReference>
<sequence length="99" mass="11656">MELRDRLGKAKIFFKFDLRNGFHLIRMKEGEEWKIIIASITEITKKSYREFRRIEITQEAFESFKEAFVGEPVLKVFDPELPIIVETDSLDYIIGAILS</sequence>
<dbReference type="GeneID" id="5494845"/>
<dbReference type="InterPro" id="IPR043128">
    <property type="entry name" value="Rev_trsase/Diguanyl_cyclase"/>
</dbReference>
<feature type="domain" description="Reverse transcriptase/retrotransposon-derived protein RNase H-like" evidence="2">
    <location>
        <begin position="57"/>
        <end position="99"/>
    </location>
</feature>
<dbReference type="SUPFAM" id="SSF56672">
    <property type="entry name" value="DNA/RNA polymerases"/>
    <property type="match status" value="1"/>
</dbReference>
<proteinExistence type="predicted"/>
<evidence type="ECO:0000256" key="1">
    <source>
        <dbReference type="ARBA" id="ARBA00023268"/>
    </source>
</evidence>
<dbReference type="EMBL" id="CH476621">
    <property type="protein sequence ID" value="EDN90886.1"/>
    <property type="molecule type" value="Genomic_DNA"/>
</dbReference>
<dbReference type="InterPro" id="IPR041577">
    <property type="entry name" value="RT_RNaseH_2"/>
</dbReference>
<evidence type="ECO:0000313" key="4">
    <source>
        <dbReference type="Proteomes" id="UP000001312"/>
    </source>
</evidence>
<evidence type="ECO:0000313" key="3">
    <source>
        <dbReference type="EMBL" id="EDN90886.1"/>
    </source>
</evidence>
<dbReference type="InParanoid" id="A7E4R4"/>
<dbReference type="Gene3D" id="3.30.70.270">
    <property type="match status" value="1"/>
</dbReference>
<dbReference type="HOGENOM" id="CLU_2321752_0_0_1"/>
<gene>
    <name evidence="3" type="ORF">SS1G_00286</name>
</gene>
<dbReference type="GO" id="GO:0003824">
    <property type="term" value="F:catalytic activity"/>
    <property type="evidence" value="ECO:0007669"/>
    <property type="project" value="UniProtKB-KW"/>
</dbReference>
<dbReference type="PANTHER" id="PTHR37984">
    <property type="entry name" value="PROTEIN CBG26694"/>
    <property type="match status" value="1"/>
</dbReference>